<feature type="transmembrane region" description="Helical" evidence="9">
    <location>
        <begin position="582"/>
        <end position="602"/>
    </location>
</feature>
<reference evidence="14 15" key="1">
    <citation type="submission" date="2019-03" db="EMBL/GenBank/DDBJ databases">
        <title>Genomic Encyclopedia of Archaeal and Bacterial Type Strains, Phase II (KMG-II): from individual species to whole genera.</title>
        <authorList>
            <person name="Goeker M."/>
        </authorList>
    </citation>
    <scope>NUCLEOTIDE SEQUENCE [LARGE SCALE GENOMIC DNA]</scope>
    <source>
        <strain evidence="14 15">DSM 24323</strain>
    </source>
</reference>
<feature type="transmembrane region" description="Helical" evidence="9">
    <location>
        <begin position="303"/>
        <end position="322"/>
    </location>
</feature>
<evidence type="ECO:0000256" key="8">
    <source>
        <dbReference type="SAM" id="MobiDB-lite"/>
    </source>
</evidence>
<dbReference type="PRINTS" id="PR01434">
    <property type="entry name" value="NADHDHGNASE5"/>
</dbReference>
<dbReference type="NCBIfam" id="NF009284">
    <property type="entry name" value="PRK12644.1"/>
    <property type="match status" value="1"/>
</dbReference>
<feature type="transmembrane region" description="Helical" evidence="9">
    <location>
        <begin position="895"/>
        <end position="918"/>
    </location>
</feature>
<gene>
    <name evidence="14" type="ORF">CLV29_1788</name>
</gene>
<feature type="transmembrane region" description="Helical" evidence="9">
    <location>
        <begin position="110"/>
        <end position="134"/>
    </location>
</feature>
<feature type="transmembrane region" description="Helical" evidence="9">
    <location>
        <begin position="642"/>
        <end position="659"/>
    </location>
</feature>
<feature type="domain" description="NADH:quinone oxidoreductase/Mrp antiporter transmembrane" evidence="10">
    <location>
        <begin position="124"/>
        <end position="403"/>
    </location>
</feature>
<feature type="transmembrane region" description="Helical" evidence="9">
    <location>
        <begin position="373"/>
        <end position="396"/>
    </location>
</feature>
<comment type="subcellular location">
    <subcellularLocation>
        <location evidence="1">Cell membrane</location>
        <topology evidence="1">Multi-pass membrane protein</topology>
    </subcellularLocation>
    <subcellularLocation>
        <location evidence="7">Membrane</location>
        <topology evidence="7">Multi-pass membrane protein</topology>
    </subcellularLocation>
</comment>
<feature type="transmembrane region" description="Helical" evidence="9">
    <location>
        <begin position="158"/>
        <end position="182"/>
    </location>
</feature>
<feature type="transmembrane region" description="Helical" evidence="9">
    <location>
        <begin position="276"/>
        <end position="296"/>
    </location>
</feature>
<evidence type="ECO:0000259" key="11">
    <source>
        <dbReference type="Pfam" id="PF04039"/>
    </source>
</evidence>
<evidence type="ECO:0000259" key="10">
    <source>
        <dbReference type="Pfam" id="PF00361"/>
    </source>
</evidence>
<dbReference type="Proteomes" id="UP000295371">
    <property type="component" value="Unassembled WGS sequence"/>
</dbReference>
<feature type="transmembrane region" description="Helical" evidence="9">
    <location>
        <begin position="864"/>
        <end position="883"/>
    </location>
</feature>
<feature type="transmembrane region" description="Helical" evidence="9">
    <location>
        <begin position="211"/>
        <end position="236"/>
    </location>
</feature>
<name>A0A4R7JA00_9ACTN</name>
<dbReference type="PRINTS" id="PR01435">
    <property type="entry name" value="NPOXDRDTASE5"/>
</dbReference>
<keyword evidence="3" id="KW-1003">Cell membrane</keyword>
<evidence type="ECO:0000256" key="3">
    <source>
        <dbReference type="ARBA" id="ARBA00022475"/>
    </source>
</evidence>
<feature type="region of interest" description="Disordered" evidence="8">
    <location>
        <begin position="983"/>
        <end position="1003"/>
    </location>
</feature>
<feature type="transmembrane region" description="Helical" evidence="9">
    <location>
        <begin position="518"/>
        <end position="537"/>
    </location>
</feature>
<feature type="transmembrane region" description="Helical" evidence="9">
    <location>
        <begin position="328"/>
        <end position="352"/>
    </location>
</feature>
<evidence type="ECO:0000256" key="4">
    <source>
        <dbReference type="ARBA" id="ARBA00022692"/>
    </source>
</evidence>
<keyword evidence="5 9" id="KW-1133">Transmembrane helix</keyword>
<feature type="transmembrane region" description="Helical" evidence="9">
    <location>
        <begin position="704"/>
        <end position="723"/>
    </location>
</feature>
<evidence type="ECO:0000256" key="2">
    <source>
        <dbReference type="ARBA" id="ARBA00022448"/>
    </source>
</evidence>
<keyword evidence="4 7" id="KW-0812">Transmembrane</keyword>
<feature type="transmembrane region" description="Helical" evidence="9">
    <location>
        <begin position="468"/>
        <end position="488"/>
    </location>
</feature>
<evidence type="ECO:0000256" key="6">
    <source>
        <dbReference type="ARBA" id="ARBA00023136"/>
    </source>
</evidence>
<feature type="transmembrane region" description="Helical" evidence="9">
    <location>
        <begin position="75"/>
        <end position="98"/>
    </location>
</feature>
<evidence type="ECO:0000313" key="15">
    <source>
        <dbReference type="Proteomes" id="UP000295371"/>
    </source>
</evidence>
<dbReference type="PANTHER" id="PTHR43373">
    <property type="entry name" value="NA(+)/H(+) ANTIPORTER SUBUNIT"/>
    <property type="match status" value="1"/>
</dbReference>
<dbReference type="InterPro" id="IPR025383">
    <property type="entry name" value="MrpA_C/MbhD"/>
</dbReference>
<dbReference type="AlphaFoldDB" id="A0A4R7JA00"/>
<evidence type="ECO:0000259" key="12">
    <source>
        <dbReference type="Pfam" id="PF13244"/>
    </source>
</evidence>
<evidence type="ECO:0000256" key="5">
    <source>
        <dbReference type="ARBA" id="ARBA00022989"/>
    </source>
</evidence>
<keyword evidence="2" id="KW-0813">Transport</keyword>
<accession>A0A4R7JA00</accession>
<feature type="transmembrane region" description="Helical" evidence="9">
    <location>
        <begin position="617"/>
        <end position="635"/>
    </location>
</feature>
<dbReference type="Pfam" id="PF13244">
    <property type="entry name" value="MbhD"/>
    <property type="match status" value="1"/>
</dbReference>
<evidence type="ECO:0000256" key="7">
    <source>
        <dbReference type="RuleBase" id="RU000320"/>
    </source>
</evidence>
<evidence type="ECO:0000259" key="13">
    <source>
        <dbReference type="Pfam" id="PF20501"/>
    </source>
</evidence>
<dbReference type="InterPro" id="IPR050616">
    <property type="entry name" value="CPA3_Na-H_Antiporter_A"/>
</dbReference>
<feature type="transmembrane region" description="Helical" evidence="9">
    <location>
        <begin position="952"/>
        <end position="975"/>
    </location>
</feature>
<feature type="transmembrane region" description="Helical" evidence="9">
    <location>
        <begin position="764"/>
        <end position="780"/>
    </location>
</feature>
<dbReference type="Pfam" id="PF04039">
    <property type="entry name" value="MnhB"/>
    <property type="match status" value="1"/>
</dbReference>
<dbReference type="GO" id="GO:0005886">
    <property type="term" value="C:plasma membrane"/>
    <property type="evidence" value="ECO:0007669"/>
    <property type="project" value="UniProtKB-SubCell"/>
</dbReference>
<feature type="domain" description="Na+/H+ antiporter MnhB subunit-related protein" evidence="11">
    <location>
        <begin position="836"/>
        <end position="972"/>
    </location>
</feature>
<feature type="domain" description="MrpA C-terminal/MbhE" evidence="13">
    <location>
        <begin position="704"/>
        <end position="788"/>
    </location>
</feature>
<proteinExistence type="predicted"/>
<organism evidence="14 15">
    <name type="scientific">Naumannella halotolerans</name>
    <dbReference type="NCBI Taxonomy" id="993414"/>
    <lineage>
        <taxon>Bacteria</taxon>
        <taxon>Bacillati</taxon>
        <taxon>Actinomycetota</taxon>
        <taxon>Actinomycetes</taxon>
        <taxon>Propionibacteriales</taxon>
        <taxon>Propionibacteriaceae</taxon>
        <taxon>Naumannella</taxon>
    </lineage>
</organism>
<feature type="transmembrane region" description="Helical" evidence="9">
    <location>
        <begin position="416"/>
        <end position="447"/>
    </location>
</feature>
<feature type="domain" description="MrpA C-terminal/MbhD" evidence="12">
    <location>
        <begin position="626"/>
        <end position="689"/>
    </location>
</feature>
<dbReference type="OrthoDB" id="9811798at2"/>
<sequence length="1011" mass="106734">MTLLIAVHFCIAALAPALMRFLGARAYWLLAVAPLVAFGWLISIGPTVLAGGAVVETVPWIPSLDIAISFRIATLQWVLALLVTGIGALVLAYCRWYFGSGDPAARTGGVLTAFAGAMLGLVLANDLIGLYVFWELTTVFSYLLVGGYNPANNANRQAALTALIVTTFGGLAMLVGILILGVTAGSFRLSNVFDTPPIRAVIEDPTHAPPAIVVAVILLLVGALTKSALVPFHFWLPGAMAAPTPVSAYLHAAAMVKAGIYLVLLLAPYFAGIPGWRLILLTLGATTMLLGGFRALRQHDIKVLLAYGTVSQLGFLMVLAGIGTQSAMLAGLGMVVAHALFKSALFLIVGVVDRSARTRDIRALSGVGRAMPVTAIAAVLAGASMAGIPPLLGFAVKEAAFESLQYLVVDGDGTGVPVLTAALLTGALILGSALTVAYTLRFLWGTFATDKSAEIKPAPPVSECRPPATGFVAVPVLLALLSLAGGFLGPQLTAALEPYVALGRIGEPSHGIALWHGIKPPLVMSIVALAVGGLMFWRRNQLERLQVSLPRVPEARETYQLIMRSVDRVAVEVTARTQRGSLPLYLGTILIVFVVGTGYVLFTTSSFPTEFRLFDSPAQLVVAGVTAVAAVLAASARGRMKAAMLAGVVGYGAAVLFMLHGAPDLALTQTLVETVTLVILVLVLRKLPKYFTSRPLQSTRWWRFTIAAVSGFMISAMVVFAAGSRISAPLSAEFPELSYEFGFGSNIVNVTLVDIRAWDTVNELSVLVVAATGVASLIFIRTRNAELSGVAARRRRATLSERRTFRRKRRAGQTSAGPMVWLRGGTTLSPTNRSIVFEVMTRLLFGVIMVVSVYFLIAGHNLPGGGFAGGLIAGLALAIRYLAGGRNELDEAAPIDAGKLLGGGLLVAGLSVFAPAFFGGRIGESYKISLTVDQLIDLPTPFGPIQLLGEPYLVTSMIFDIGVYLVVIGVMLDLIRTLGSGIDRQEEEDQTPSPQVTTGPRAYSALVRGEQ</sequence>
<comment type="caution">
    <text evidence="14">The sequence shown here is derived from an EMBL/GenBank/DDBJ whole genome shotgun (WGS) entry which is preliminary data.</text>
</comment>
<feature type="transmembrane region" description="Helical" evidence="9">
    <location>
        <begin position="839"/>
        <end position="858"/>
    </location>
</feature>
<dbReference type="InterPro" id="IPR001750">
    <property type="entry name" value="ND/Mrp_TM"/>
</dbReference>
<dbReference type="RefSeq" id="WP_133754552.1">
    <property type="nucleotide sequence ID" value="NZ_SOAW01000001.1"/>
</dbReference>
<evidence type="ECO:0000256" key="1">
    <source>
        <dbReference type="ARBA" id="ARBA00004651"/>
    </source>
</evidence>
<evidence type="ECO:0000313" key="14">
    <source>
        <dbReference type="EMBL" id="TDT34134.1"/>
    </source>
</evidence>
<feature type="transmembrane region" description="Helical" evidence="9">
    <location>
        <begin position="29"/>
        <end position="55"/>
    </location>
</feature>
<dbReference type="EMBL" id="SOAW01000001">
    <property type="protein sequence ID" value="TDT34134.1"/>
    <property type="molecule type" value="Genomic_DNA"/>
</dbReference>
<feature type="transmembrane region" description="Helical" evidence="9">
    <location>
        <begin position="248"/>
        <end position="270"/>
    </location>
</feature>
<feature type="transmembrane region" description="Helical" evidence="9">
    <location>
        <begin position="665"/>
        <end position="684"/>
    </location>
</feature>
<dbReference type="InterPro" id="IPR007182">
    <property type="entry name" value="MnhB"/>
</dbReference>
<evidence type="ECO:0000256" key="9">
    <source>
        <dbReference type="SAM" id="Phobius"/>
    </source>
</evidence>
<keyword evidence="6 9" id="KW-0472">Membrane</keyword>
<dbReference type="PANTHER" id="PTHR43373:SF1">
    <property type="entry name" value="NA(+)_H(+) ANTIPORTER SUBUNIT A"/>
    <property type="match status" value="1"/>
</dbReference>
<dbReference type="Pfam" id="PF00361">
    <property type="entry name" value="Proton_antipo_M"/>
    <property type="match status" value="1"/>
</dbReference>
<dbReference type="Pfam" id="PF20501">
    <property type="entry name" value="MbhE"/>
    <property type="match status" value="1"/>
</dbReference>
<keyword evidence="15" id="KW-1185">Reference proteome</keyword>
<protein>
    <submittedName>
        <fullName evidence="14">Multicomponent Na+:H+ antiporter subunit A</fullName>
    </submittedName>
</protein>
<dbReference type="InterPro" id="IPR046806">
    <property type="entry name" value="MrpA_C/MbhE"/>
</dbReference>